<comment type="caution">
    <text evidence="1">The sequence shown here is derived from an EMBL/GenBank/DDBJ whole genome shotgun (WGS) entry which is preliminary data.</text>
</comment>
<protein>
    <submittedName>
        <fullName evidence="1">Uncharacterized protein</fullName>
    </submittedName>
</protein>
<dbReference type="EMBL" id="ALIF01000001">
    <property type="protein sequence ID" value="EJO17247.1"/>
    <property type="molecule type" value="Genomic_DNA"/>
</dbReference>
<dbReference type="PATRIC" id="fig|1200793.3.peg.1130"/>
<evidence type="ECO:0000313" key="2">
    <source>
        <dbReference type="Proteomes" id="UP000006983"/>
    </source>
</evidence>
<dbReference type="AlphaFoldDB" id="J7SIR2"/>
<sequence>MVFFLKKSCKKLNNYYIFSFFSGTIIVRFSDDQERPMNQYLVAIHYIQLLQAELDILNHDARLLFDLKIEPNLAKRELADLKVSLSKLSDKNLYIEGTIWYQPSLFAIIDQNLGVIDDWLKELDDFFEFTYSTTVFTVLKENENRSYDLLLGLYSRLEYIISEIKNSR</sequence>
<reference evidence="1 2" key="1">
    <citation type="journal article" date="2012" name="J. Bacteriol.">
        <title>Genome Sequence of the Lantibiotic Bacteriocin Producer Streptococcus salivarius Strain K12.</title>
        <authorList>
            <person name="Barretto C."/>
            <person name="Alvarez-Martin P."/>
            <person name="Foata F."/>
            <person name="Renault P."/>
            <person name="Berger B."/>
        </authorList>
    </citation>
    <scope>NUCLEOTIDE SEQUENCE [LARGE SCALE GENOMIC DNA]</scope>
    <source>
        <strain evidence="1 2">K12</strain>
    </source>
</reference>
<name>J7SIR2_STRSL</name>
<evidence type="ECO:0000313" key="1">
    <source>
        <dbReference type="EMBL" id="EJO17247.1"/>
    </source>
</evidence>
<dbReference type="Proteomes" id="UP000006983">
    <property type="component" value="Unassembled WGS sequence"/>
</dbReference>
<accession>J7SIR2</accession>
<proteinExistence type="predicted"/>
<organism evidence="1 2">
    <name type="scientific">Streptococcus salivarius K12</name>
    <dbReference type="NCBI Taxonomy" id="1200793"/>
    <lineage>
        <taxon>Bacteria</taxon>
        <taxon>Bacillati</taxon>
        <taxon>Bacillota</taxon>
        <taxon>Bacilli</taxon>
        <taxon>Lactobacillales</taxon>
        <taxon>Streptococcaceae</taxon>
        <taxon>Streptococcus</taxon>
    </lineage>
</organism>
<keyword evidence="2" id="KW-1185">Reference proteome</keyword>
<gene>
    <name evidence="1" type="ORF">RSSL_01171</name>
</gene>